<evidence type="ECO:0000313" key="3">
    <source>
        <dbReference type="Proteomes" id="UP000463470"/>
    </source>
</evidence>
<dbReference type="OrthoDB" id="9883350at2"/>
<sequence>MDMKDKCGQQAANTNAHQMEAANELTPNKKMDNCPACKEPEVETW</sequence>
<organism evidence="2 3">
    <name type="scientific">Heliomicrobium undosum</name>
    <dbReference type="NCBI Taxonomy" id="121734"/>
    <lineage>
        <taxon>Bacteria</taxon>
        <taxon>Bacillati</taxon>
        <taxon>Bacillota</taxon>
        <taxon>Clostridia</taxon>
        <taxon>Eubacteriales</taxon>
        <taxon>Heliobacteriaceae</taxon>
        <taxon>Heliomicrobium</taxon>
    </lineage>
</organism>
<evidence type="ECO:0000313" key="2">
    <source>
        <dbReference type="EMBL" id="MZP28198.1"/>
    </source>
</evidence>
<dbReference type="AlphaFoldDB" id="A0A845L365"/>
<dbReference type="EMBL" id="WXEY01000001">
    <property type="protein sequence ID" value="MZP28198.1"/>
    <property type="molecule type" value="Genomic_DNA"/>
</dbReference>
<evidence type="ECO:0000256" key="1">
    <source>
        <dbReference type="SAM" id="MobiDB-lite"/>
    </source>
</evidence>
<keyword evidence="3" id="KW-1185">Reference proteome</keyword>
<protein>
    <submittedName>
        <fullName evidence="2">Uncharacterized protein</fullName>
    </submittedName>
</protein>
<gene>
    <name evidence="2" type="ORF">GTO91_00470</name>
</gene>
<reference evidence="2 3" key="1">
    <citation type="submission" date="2020-01" db="EMBL/GenBank/DDBJ databases">
        <title>Whole-genome sequence of Heliobacterium undosum DSM 13378.</title>
        <authorList>
            <person name="Kyndt J.A."/>
            <person name="Meyer T.E."/>
        </authorList>
    </citation>
    <scope>NUCLEOTIDE SEQUENCE [LARGE SCALE GENOMIC DNA]</scope>
    <source>
        <strain evidence="2 3">DSM 13378</strain>
    </source>
</reference>
<proteinExistence type="predicted"/>
<comment type="caution">
    <text evidence="2">The sequence shown here is derived from an EMBL/GenBank/DDBJ whole genome shotgun (WGS) entry which is preliminary data.</text>
</comment>
<dbReference type="Proteomes" id="UP000463470">
    <property type="component" value="Unassembled WGS sequence"/>
</dbReference>
<name>A0A845L365_9FIRM</name>
<accession>A0A845L365</accession>
<feature type="region of interest" description="Disordered" evidence="1">
    <location>
        <begin position="1"/>
        <end position="32"/>
    </location>
</feature>
<dbReference type="RefSeq" id="WP_161253204.1">
    <property type="nucleotide sequence ID" value="NZ_WXEY01000001.1"/>
</dbReference>